<dbReference type="OrthoDB" id="78604at2759"/>
<dbReference type="GeneID" id="94347304"/>
<dbReference type="AlphaFoldDB" id="A0A976NXN2"/>
<dbReference type="EMBL" id="SHOA02000015">
    <property type="protein sequence ID" value="TDH71801.1"/>
    <property type="molecule type" value="Genomic_DNA"/>
</dbReference>
<reference evidence="1 2" key="1">
    <citation type="journal article" date="2021" name="Genome Biol.">
        <title>AFLAP: assembly-free linkage analysis pipeline using k-mers from genome sequencing data.</title>
        <authorList>
            <person name="Fletcher K."/>
            <person name="Zhang L."/>
            <person name="Gil J."/>
            <person name="Han R."/>
            <person name="Cavanaugh K."/>
            <person name="Michelmore R."/>
        </authorList>
    </citation>
    <scope>NUCLEOTIDE SEQUENCE [LARGE SCALE GENOMIC DNA]</scope>
    <source>
        <strain evidence="1 2">SF5</strain>
    </source>
</reference>
<sequence length="221" mass="24465">MTNIKGTCCQGTTGQLALYNPHSVPAEGIMRLKRSGGLPCRSDVMISQQKGIFPPSAFMLIHKDTPGFSPKSTIERLQKAEKAFQYVFAIAIFPIPNFLELQQHAISTSMHTKILPVFSQSSAVKLVVSVHEKLNLQISEKADLLYKHMNEELLTYENAMDILRVNLPILTVDECEMLLDLFGSIASIAQAGAEKLLDVTVLSTSKARAIEEFFSCEYAVD</sequence>
<dbReference type="RefSeq" id="XP_067821300.1">
    <property type="nucleotide sequence ID" value="XM_067961633.1"/>
</dbReference>
<evidence type="ECO:0000313" key="2">
    <source>
        <dbReference type="Proteomes" id="UP000294530"/>
    </source>
</evidence>
<dbReference type="Proteomes" id="UP000294530">
    <property type="component" value="Unassembled WGS sequence"/>
</dbReference>
<keyword evidence="2" id="KW-1185">Reference proteome</keyword>
<dbReference type="KEGG" id="blac:94347304"/>
<protein>
    <submittedName>
        <fullName evidence="1">Uncharacterized protein</fullName>
    </submittedName>
</protein>
<gene>
    <name evidence="1" type="ORF">CCR75_003539</name>
</gene>
<proteinExistence type="predicted"/>
<comment type="caution">
    <text evidence="1">The sequence shown here is derived from an EMBL/GenBank/DDBJ whole genome shotgun (WGS) entry which is preliminary data.</text>
</comment>
<accession>A0A976NXN2</accession>
<organism evidence="1 2">
    <name type="scientific">Bremia lactucae</name>
    <name type="common">Lettuce downy mildew</name>
    <dbReference type="NCBI Taxonomy" id="4779"/>
    <lineage>
        <taxon>Eukaryota</taxon>
        <taxon>Sar</taxon>
        <taxon>Stramenopiles</taxon>
        <taxon>Oomycota</taxon>
        <taxon>Peronosporomycetes</taxon>
        <taxon>Peronosporales</taxon>
        <taxon>Peronosporaceae</taxon>
        <taxon>Bremia</taxon>
    </lineage>
</organism>
<evidence type="ECO:0000313" key="1">
    <source>
        <dbReference type="EMBL" id="TDH71801.1"/>
    </source>
</evidence>
<name>A0A976NXN2_BRELC</name>